<evidence type="ECO:0000313" key="7">
    <source>
        <dbReference type="EMBL" id="QDX29919.1"/>
    </source>
</evidence>
<dbReference type="GO" id="GO:0004124">
    <property type="term" value="F:cysteine synthase activity"/>
    <property type="evidence" value="ECO:0007669"/>
    <property type="project" value="UniProtKB-EC"/>
</dbReference>
<dbReference type="EMBL" id="CP042220">
    <property type="protein sequence ID" value="QDX29919.1"/>
    <property type="molecule type" value="Genomic_DNA"/>
</dbReference>
<comment type="pathway">
    <text evidence="2">Amino-acid biosynthesis; L-cysteine biosynthesis; L-cysteine from L-serine: step 2/2.</text>
</comment>
<dbReference type="Proteomes" id="UP000320591">
    <property type="component" value="Chromosome"/>
</dbReference>
<keyword evidence="4" id="KW-0663">Pyridoxal phosphate</keyword>
<evidence type="ECO:0000256" key="1">
    <source>
        <dbReference type="ARBA" id="ARBA00001933"/>
    </source>
</evidence>
<dbReference type="InterPro" id="IPR036052">
    <property type="entry name" value="TrpB-like_PALP_sf"/>
</dbReference>
<name>A0A5B8HLR9_9GAMM</name>
<accession>A0A5B8HLR9</accession>
<feature type="domain" description="Tryptophan synthase beta chain-like PALP" evidence="6">
    <location>
        <begin position="44"/>
        <end position="289"/>
    </location>
</feature>
<dbReference type="OrthoDB" id="9805733at2"/>
<evidence type="ECO:0000256" key="3">
    <source>
        <dbReference type="ARBA" id="ARBA00012681"/>
    </source>
</evidence>
<organism evidence="7 8">
    <name type="scientific">Dickeya poaceiphila</name>
    <dbReference type="NCBI Taxonomy" id="568768"/>
    <lineage>
        <taxon>Bacteria</taxon>
        <taxon>Pseudomonadati</taxon>
        <taxon>Pseudomonadota</taxon>
        <taxon>Gammaproteobacteria</taxon>
        <taxon>Enterobacterales</taxon>
        <taxon>Pectobacteriaceae</taxon>
        <taxon>Dickeya</taxon>
    </lineage>
</organism>
<evidence type="ECO:0000256" key="2">
    <source>
        <dbReference type="ARBA" id="ARBA00004962"/>
    </source>
</evidence>
<proteinExistence type="predicted"/>
<dbReference type="Pfam" id="PF00291">
    <property type="entry name" value="PALP"/>
    <property type="match status" value="1"/>
</dbReference>
<gene>
    <name evidence="7" type="ORF">Dpoa569_0001745</name>
</gene>
<dbReference type="SUPFAM" id="SSF53686">
    <property type="entry name" value="Tryptophan synthase beta subunit-like PLP-dependent enzymes"/>
    <property type="match status" value="1"/>
</dbReference>
<dbReference type="Gene3D" id="3.40.50.1100">
    <property type="match status" value="2"/>
</dbReference>
<evidence type="ECO:0000259" key="6">
    <source>
        <dbReference type="Pfam" id="PF00291"/>
    </source>
</evidence>
<evidence type="ECO:0000256" key="4">
    <source>
        <dbReference type="ARBA" id="ARBA00022898"/>
    </source>
</evidence>
<dbReference type="EC" id="2.5.1.47" evidence="3"/>
<keyword evidence="8" id="KW-1185">Reference proteome</keyword>
<dbReference type="InterPro" id="IPR001926">
    <property type="entry name" value="TrpB-like_PALP"/>
</dbReference>
<evidence type="ECO:0000256" key="5">
    <source>
        <dbReference type="ARBA" id="ARBA00047931"/>
    </source>
</evidence>
<dbReference type="STRING" id="568768.GCA_000406125_02093"/>
<dbReference type="AlphaFoldDB" id="A0A5B8HLR9"/>
<dbReference type="KEGG" id="dic:Dpoa569_0001745"/>
<dbReference type="InterPro" id="IPR050214">
    <property type="entry name" value="Cys_Synth/Cystath_Beta-Synth"/>
</dbReference>
<evidence type="ECO:0000313" key="8">
    <source>
        <dbReference type="Proteomes" id="UP000320591"/>
    </source>
</evidence>
<reference evidence="7 8" key="1">
    <citation type="journal article" date="2019" name="Environ. Microbiol.">
        <title>The phytopathogenic nature of Dickeya aquatica 174/2 and the dynamic early evolution of Dickeya pathogenicity.</title>
        <authorList>
            <person name="Duprey A."/>
            <person name="Taib N."/>
            <person name="Leonard S."/>
            <person name="Garin T."/>
            <person name="Flandrois J.P."/>
            <person name="Nasser W."/>
            <person name="Brochier-Armanet C."/>
            <person name="Reverchon S."/>
        </authorList>
    </citation>
    <scope>NUCLEOTIDE SEQUENCE [LARGE SCALE GENOMIC DNA]</scope>
    <source>
        <strain evidence="7 8">NCPPB 569</strain>
    </source>
</reference>
<dbReference type="PANTHER" id="PTHR10314">
    <property type="entry name" value="CYSTATHIONINE BETA-SYNTHASE"/>
    <property type="match status" value="1"/>
</dbReference>
<comment type="catalytic activity">
    <reaction evidence="5">
        <text>O-acetyl-L-serine + hydrogen sulfide = L-cysteine + acetate</text>
        <dbReference type="Rhea" id="RHEA:14829"/>
        <dbReference type="ChEBI" id="CHEBI:29919"/>
        <dbReference type="ChEBI" id="CHEBI:30089"/>
        <dbReference type="ChEBI" id="CHEBI:35235"/>
        <dbReference type="ChEBI" id="CHEBI:58340"/>
        <dbReference type="EC" id="2.5.1.47"/>
    </reaction>
</comment>
<sequence>MLRESINSIEHFPFRRTGECLVKELPDIFQLGENFYCAAFPLMKLLPARYILDTAEKNNELLPGDTVVESTSGTFGLALALLCAERRYKLVLVGDSAIDNYLMSRLKTLGARVDIIDKEIEERDGPQKARLDRVNQIIVSENAFWTRQYFNEGNIESYHAVSTLIFERVGNINYLCGTVGTGGSMSGTSIGLRKYNPDLKTIGIDTHNSVLFGHKNGKRLLRGLGNSIIPGNIRYEEFDEIHWVSAREAYIATREIYRKYGLFMGGTSGAAYLVANWYAQHNPDKVTIALFPDEGHRYFDTIYNDDWMNTVPGWGSAQFSTLSPKKVSVPDEELTRWSMFHWGRKAKP</sequence>
<protein>
    <recommendedName>
        <fullName evidence="3">cysteine synthase</fullName>
        <ecNumber evidence="3">2.5.1.47</ecNumber>
    </recommendedName>
</protein>
<comment type="cofactor">
    <cofactor evidence="1">
        <name>pyridoxal 5'-phosphate</name>
        <dbReference type="ChEBI" id="CHEBI:597326"/>
    </cofactor>
</comment>
<dbReference type="RefSeq" id="WP_050569450.1">
    <property type="nucleotide sequence ID" value="NZ_CM001975.1"/>
</dbReference>